<sequence length="150" mass="16872">MLVFRIERRKYLSDTLKGIGASKSKGFRWNSLNTFMVYTSESRALTSLEVAVHMDLATDFPKDRVLITIEIPDSVVISTLSSEYLPYDWDAKPPQLLTQLIGDDFIQSQASAVLRVPSSIIPEEFNYLINPTHPDAKLISVVSSRAFGFD</sequence>
<dbReference type="AlphaFoldDB" id="A0A8J3CU60"/>
<evidence type="ECO:0000313" key="2">
    <source>
        <dbReference type="EMBL" id="GHB26587.1"/>
    </source>
</evidence>
<comment type="caution">
    <text evidence="2">The sequence shown here is derived from an EMBL/GenBank/DDBJ whole genome shotgun (WGS) entry which is preliminary data.</text>
</comment>
<keyword evidence="3" id="KW-1185">Reference proteome</keyword>
<reference evidence="2" key="1">
    <citation type="journal article" date="2014" name="Int. J. Syst. Evol. Microbiol.">
        <title>Complete genome sequence of Corynebacterium casei LMG S-19264T (=DSM 44701T), isolated from a smear-ripened cheese.</title>
        <authorList>
            <consortium name="US DOE Joint Genome Institute (JGI-PGF)"/>
            <person name="Walter F."/>
            <person name="Albersmeier A."/>
            <person name="Kalinowski J."/>
            <person name="Ruckert C."/>
        </authorList>
    </citation>
    <scope>NUCLEOTIDE SEQUENCE</scope>
    <source>
        <strain evidence="2">KCTC 23224</strain>
    </source>
</reference>
<name>A0A8J3CU60_9BACT</name>
<evidence type="ECO:0000313" key="3">
    <source>
        <dbReference type="Proteomes" id="UP000642809"/>
    </source>
</evidence>
<dbReference type="Pfam" id="PF08808">
    <property type="entry name" value="RES"/>
    <property type="match status" value="1"/>
</dbReference>
<gene>
    <name evidence="2" type="ORF">GCM10008106_04110</name>
</gene>
<dbReference type="SMART" id="SM00953">
    <property type="entry name" value="RES"/>
    <property type="match status" value="1"/>
</dbReference>
<dbReference type="RefSeq" id="WP_189578788.1">
    <property type="nucleotide sequence ID" value="NZ_BMYF01000002.1"/>
</dbReference>
<organism evidence="2 3">
    <name type="scientific">Mongoliitalea lutea</name>
    <dbReference type="NCBI Taxonomy" id="849756"/>
    <lineage>
        <taxon>Bacteria</taxon>
        <taxon>Pseudomonadati</taxon>
        <taxon>Bacteroidota</taxon>
        <taxon>Cytophagia</taxon>
        <taxon>Cytophagales</taxon>
        <taxon>Cyclobacteriaceae</taxon>
        <taxon>Mongoliitalea</taxon>
    </lineage>
</organism>
<dbReference type="EMBL" id="BMYF01000002">
    <property type="protein sequence ID" value="GHB26587.1"/>
    <property type="molecule type" value="Genomic_DNA"/>
</dbReference>
<dbReference type="Proteomes" id="UP000642809">
    <property type="component" value="Unassembled WGS sequence"/>
</dbReference>
<evidence type="ECO:0000259" key="1">
    <source>
        <dbReference type="SMART" id="SM00953"/>
    </source>
</evidence>
<proteinExistence type="predicted"/>
<accession>A0A8J3CU60</accession>
<reference evidence="2" key="2">
    <citation type="submission" date="2020-09" db="EMBL/GenBank/DDBJ databases">
        <authorList>
            <person name="Sun Q."/>
            <person name="Kim S."/>
        </authorList>
    </citation>
    <scope>NUCLEOTIDE SEQUENCE</scope>
    <source>
        <strain evidence="2">KCTC 23224</strain>
    </source>
</reference>
<dbReference type="InterPro" id="IPR014914">
    <property type="entry name" value="RES_dom"/>
</dbReference>
<feature type="domain" description="RES" evidence="1">
    <location>
        <begin position="15"/>
        <end position="143"/>
    </location>
</feature>
<protein>
    <recommendedName>
        <fullName evidence="1">RES domain-containing protein</fullName>
    </recommendedName>
</protein>